<keyword evidence="2" id="KW-0732">Signal</keyword>
<dbReference type="RefSeq" id="XP_067490132.1">
    <property type="nucleotide sequence ID" value="XM_067635732.1"/>
</dbReference>
<dbReference type="STRING" id="97331.A0A437A025"/>
<dbReference type="AlphaFoldDB" id="A0A437A025"/>
<evidence type="ECO:0000256" key="1">
    <source>
        <dbReference type="SAM" id="MobiDB-lite"/>
    </source>
</evidence>
<dbReference type="VEuPathDB" id="FungiDB:DFL_006329"/>
<feature type="chain" id="PRO_5019038142" evidence="2">
    <location>
        <begin position="19"/>
        <end position="355"/>
    </location>
</feature>
<sequence length="355" mass="36501">MRVSILFTSFLLTATALAAPYGSRLYSRQAVRWTHEVEQLNALQQLASGTDEEIRLAAHEAGMDDIIKVKSGTFTAHAGGSLIKKIGLNLMGTLGVPKDMLELIGAVPDDMLKKMIKQPLGQLKSSLDSLKAGKIPNLPGVAPKELILQVLPNLGVPDNMVNLIKAAPDSFISKITDLPGGQLSSTIKELKAGKIPTIPGVDKADMILQFLPSLGLPSLVVDILKATPGAIEQLGNLDANQLDKLLKDFKEGKFTGIPGLDLGGTPTLPTNPTTPTTPTTPSGSTIANPVLPVAPVSSAVPSTPVTAPVLPADPDAPVGTAPAAVLPDQPVASAPAGTLPVASAPAGIPGLGSTL</sequence>
<comment type="caution">
    <text evidence="3">The sequence shown here is derived from an EMBL/GenBank/DDBJ whole genome shotgun (WGS) entry which is preliminary data.</text>
</comment>
<feature type="region of interest" description="Disordered" evidence="1">
    <location>
        <begin position="258"/>
        <end position="283"/>
    </location>
</feature>
<evidence type="ECO:0000313" key="4">
    <source>
        <dbReference type="Proteomes" id="UP000283090"/>
    </source>
</evidence>
<dbReference type="EMBL" id="SAEB01000007">
    <property type="protein sequence ID" value="RVD84588.1"/>
    <property type="molecule type" value="Genomic_DNA"/>
</dbReference>
<dbReference type="GeneID" id="93588640"/>
<proteinExistence type="predicted"/>
<name>A0A437A025_ARTFL</name>
<evidence type="ECO:0000256" key="2">
    <source>
        <dbReference type="SAM" id="SignalP"/>
    </source>
</evidence>
<dbReference type="OrthoDB" id="5399890at2759"/>
<reference evidence="3 4" key="1">
    <citation type="submission" date="2019-01" db="EMBL/GenBank/DDBJ databases">
        <title>Intercellular communication is required for trap formation in the nematode-trapping fungus Duddingtonia flagrans.</title>
        <authorList>
            <person name="Youssar L."/>
            <person name="Wernet V."/>
            <person name="Hensel N."/>
            <person name="Hildebrandt H.-G."/>
            <person name="Fischer R."/>
        </authorList>
    </citation>
    <scope>NUCLEOTIDE SEQUENCE [LARGE SCALE GENOMIC DNA]</scope>
    <source>
        <strain evidence="3 4">CBS H-5679</strain>
    </source>
</reference>
<organism evidence="3 4">
    <name type="scientific">Arthrobotrys flagrans</name>
    <name type="common">Nematode-trapping fungus</name>
    <name type="synonym">Trichothecium flagrans</name>
    <dbReference type="NCBI Taxonomy" id="97331"/>
    <lineage>
        <taxon>Eukaryota</taxon>
        <taxon>Fungi</taxon>
        <taxon>Dikarya</taxon>
        <taxon>Ascomycota</taxon>
        <taxon>Pezizomycotina</taxon>
        <taxon>Orbiliomycetes</taxon>
        <taxon>Orbiliales</taxon>
        <taxon>Orbiliaceae</taxon>
        <taxon>Arthrobotrys</taxon>
    </lineage>
</organism>
<dbReference type="Proteomes" id="UP000283090">
    <property type="component" value="Unassembled WGS sequence"/>
</dbReference>
<keyword evidence="4" id="KW-1185">Reference proteome</keyword>
<gene>
    <name evidence="3" type="ORF">DFL_006329</name>
</gene>
<feature type="signal peptide" evidence="2">
    <location>
        <begin position="1"/>
        <end position="18"/>
    </location>
</feature>
<protein>
    <submittedName>
        <fullName evidence="3">Uncharacterized protein</fullName>
    </submittedName>
</protein>
<accession>A0A437A025</accession>
<evidence type="ECO:0000313" key="3">
    <source>
        <dbReference type="EMBL" id="RVD84588.1"/>
    </source>
</evidence>